<dbReference type="InterPro" id="IPR008928">
    <property type="entry name" value="6-hairpin_glycosidase_sf"/>
</dbReference>
<dbReference type="PANTHER" id="PTHR31987:SF1">
    <property type="entry name" value="GLUTAMINASE A"/>
    <property type="match status" value="1"/>
</dbReference>
<dbReference type="SUPFAM" id="SSF48208">
    <property type="entry name" value="Six-hairpin glycosidases"/>
    <property type="match status" value="1"/>
</dbReference>
<evidence type="ECO:0000259" key="3">
    <source>
        <dbReference type="Pfam" id="PF16335"/>
    </source>
</evidence>
<keyword evidence="6" id="KW-1185">Reference proteome</keyword>
<dbReference type="InterPro" id="IPR033433">
    <property type="entry name" value="GtaA_N"/>
</dbReference>
<evidence type="ECO:0000313" key="6">
    <source>
        <dbReference type="Proteomes" id="UP001549749"/>
    </source>
</evidence>
<evidence type="ECO:0000259" key="2">
    <source>
        <dbReference type="Pfam" id="PF16334"/>
    </source>
</evidence>
<accession>A0ABV2SYJ3</accession>
<comment type="caution">
    <text evidence="5">The sequence shown here is derived from an EMBL/GenBank/DDBJ whole genome shotgun (WGS) entry which is preliminary data.</text>
</comment>
<dbReference type="Pfam" id="PF17168">
    <property type="entry name" value="DUF5127"/>
    <property type="match status" value="1"/>
</dbReference>
<evidence type="ECO:0000256" key="1">
    <source>
        <dbReference type="SAM" id="SignalP"/>
    </source>
</evidence>
<dbReference type="Pfam" id="PF16335">
    <property type="entry name" value="GtaA_6_Hairpin"/>
    <property type="match status" value="1"/>
</dbReference>
<dbReference type="Gene3D" id="2.60.120.260">
    <property type="entry name" value="Galactose-binding domain-like"/>
    <property type="match status" value="1"/>
</dbReference>
<dbReference type="InterPro" id="IPR008979">
    <property type="entry name" value="Galactose-bd-like_sf"/>
</dbReference>
<dbReference type="RefSeq" id="WP_354658499.1">
    <property type="nucleotide sequence ID" value="NZ_JBEXAC010000001.1"/>
</dbReference>
<keyword evidence="1" id="KW-0732">Signal</keyword>
<evidence type="ECO:0000259" key="4">
    <source>
        <dbReference type="Pfam" id="PF17168"/>
    </source>
</evidence>
<feature type="signal peptide" evidence="1">
    <location>
        <begin position="1"/>
        <end position="25"/>
    </location>
</feature>
<feature type="chain" id="PRO_5046908064" evidence="1">
    <location>
        <begin position="26"/>
        <end position="827"/>
    </location>
</feature>
<reference evidence="5 6" key="1">
    <citation type="submission" date="2024-06" db="EMBL/GenBank/DDBJ databases">
        <title>Chitinophaga defluvii sp. nov., isolated from municipal sewage.</title>
        <authorList>
            <person name="Zhang L."/>
        </authorList>
    </citation>
    <scope>NUCLEOTIDE SEQUENCE [LARGE SCALE GENOMIC DNA]</scope>
    <source>
        <strain evidence="5 6">H8</strain>
    </source>
</reference>
<dbReference type="InterPro" id="IPR032515">
    <property type="entry name" value="DUF4964"/>
</dbReference>
<organism evidence="5 6">
    <name type="scientific">Chitinophaga defluvii</name>
    <dbReference type="NCBI Taxonomy" id="3163343"/>
    <lineage>
        <taxon>Bacteria</taxon>
        <taxon>Pseudomonadati</taxon>
        <taxon>Bacteroidota</taxon>
        <taxon>Chitinophagia</taxon>
        <taxon>Chitinophagales</taxon>
        <taxon>Chitinophagaceae</taxon>
        <taxon>Chitinophaga</taxon>
    </lineage>
</organism>
<feature type="domain" description="DUF4964" evidence="2">
    <location>
        <begin position="22"/>
        <end position="83"/>
    </location>
</feature>
<proteinExistence type="predicted"/>
<sequence>MLYTLKRTAIAVCVLMGMCGGQANAQSFRAPAYPLITHDPYFSIWSFTDELSQEPTRHWTGKTHTLAGFARVDGKAYRFLGNTAPLYQTLLATAAAAPANYRYTTVAPAGEWQQNNYPDKTWKLATGAFSDNPSPGQQSWKTPELWVRRTFTLTEKPSGEVFLHMFHDDNVEVYINGVKAYNREGWTGEYKDIPLSATAVAALQKGKNTIAVYIKNTAGGAYLDFGLHAPKKQPAIQESTATQTGVTITATQTKYNFTCGPVKLDVTFTSPLLLDKPDILSRPASYITFAAASQDGKAHQVEIMLGAGSDIAVNIPAQPVVTQVLQQGNLDVLKAGSRQQRMLGTKGDDVRIDWGYLYTAVQHGAGQQQYIIPAAIGAQQFIRTGRIQPMKTLPANMGPLLLTNTWDLGKVDAAVVKKHMVLAYDDIYSVEYFGKPLRAWWRKDPGMTAEKMLEMSMEQYQQLITACNAFDASFAREMLAAGGEKYAALTTLSYRQAIAAHKTVAAPDGRLLFFSKENFSNGSIGTVDITYPSSPLFLLYNPVFLKGMMEPIFEYSESGRWTKPFAAHDVGTYPIANGQTYPEDMPVEEGGNMLLLTTAIATAEGNANYAKTHWNTLTTWVQYLEKEGLDPANQLCTDDFAGHLAHNANLSVKAILGLAGYGKLAGQLGKKEIADKYTTLAKSMAQQWMKMAEDGDHYSLTFDKKNTWSQKYNLVWDELLQLNIFPKEVAAREIRYYVTKQQPFGLPLDSRKTYTKSDWILWTATMTKNTADFNALLEPVYHFVTTGPSRIPLSDWHETTDGASVGFRARSVVGGYFMPALKVKLEK</sequence>
<feature type="domain" description="Glutaminase A N-terminal" evidence="4">
    <location>
        <begin position="251"/>
        <end position="474"/>
    </location>
</feature>
<dbReference type="Pfam" id="PF16334">
    <property type="entry name" value="DUF4964"/>
    <property type="match status" value="1"/>
</dbReference>
<gene>
    <name evidence="5" type="ORF">ABR189_00650</name>
</gene>
<name>A0ABV2SYJ3_9BACT</name>
<dbReference type="InterPro" id="IPR032514">
    <property type="entry name" value="GtaA_central"/>
</dbReference>
<dbReference type="PANTHER" id="PTHR31987">
    <property type="entry name" value="GLUTAMINASE A-RELATED"/>
    <property type="match status" value="1"/>
</dbReference>
<evidence type="ECO:0000313" key="5">
    <source>
        <dbReference type="EMBL" id="MET6995850.1"/>
    </source>
</evidence>
<dbReference type="InterPro" id="IPR052743">
    <property type="entry name" value="Glutaminase_GtaA"/>
</dbReference>
<protein>
    <submittedName>
        <fullName evidence="5">DUF4965 domain-containing protein</fullName>
    </submittedName>
</protein>
<dbReference type="SUPFAM" id="SSF49785">
    <property type="entry name" value="Galactose-binding domain-like"/>
    <property type="match status" value="1"/>
</dbReference>
<dbReference type="EMBL" id="JBEXAC010000001">
    <property type="protein sequence ID" value="MET6995850.1"/>
    <property type="molecule type" value="Genomic_DNA"/>
</dbReference>
<dbReference type="Proteomes" id="UP001549749">
    <property type="component" value="Unassembled WGS sequence"/>
</dbReference>
<feature type="domain" description="Glutaminase A central" evidence="3">
    <location>
        <begin position="483"/>
        <end position="818"/>
    </location>
</feature>